<protein>
    <recommendedName>
        <fullName evidence="4">F-box domain-containing protein</fullName>
    </recommendedName>
</protein>
<evidence type="ECO:0000256" key="1">
    <source>
        <dbReference type="SAM" id="MobiDB-lite"/>
    </source>
</evidence>
<proteinExistence type="predicted"/>
<dbReference type="EMBL" id="MU151344">
    <property type="protein sequence ID" value="KAF9444847.1"/>
    <property type="molecule type" value="Genomic_DNA"/>
</dbReference>
<accession>A0A9P6BZ04</accession>
<feature type="region of interest" description="Disordered" evidence="1">
    <location>
        <begin position="1"/>
        <end position="22"/>
    </location>
</feature>
<evidence type="ECO:0000313" key="2">
    <source>
        <dbReference type="EMBL" id="KAF9444847.1"/>
    </source>
</evidence>
<feature type="region of interest" description="Disordered" evidence="1">
    <location>
        <begin position="715"/>
        <end position="734"/>
    </location>
</feature>
<dbReference type="InterPro" id="IPR036047">
    <property type="entry name" value="F-box-like_dom_sf"/>
</dbReference>
<sequence>MLIDASSVDFPTPIEPSDSKTTVNASHFHDAHRECTDRLDSTASAVNPVSTHADVNGGRATKKPRFSSLEFETEARQLEAAVQHSSFLELPLEILAEILLQTVSPADLLSVARTCKALCAQLLSPGTQFIWKKMRAVVGLPEPGVYHADIADAGGKVVMGVRGVQRFLGREVAYAAFVFDGGLCENCGQYTDKMYASYSVNLRVCSSPICIVQIQAKFQQQYNDSDKWSSERALAWRRIPVVESVAIFPDHSGHWPFEGRMARLSLLNEETQRELEYEPAEVEKPRYNLRSAKDKPEKIKVPRELTKVSMFKLACAMARNCVWMQFCIDLFNWKNLWLRTNEAIKNSNEIRSRQFARAEGWNYADMLNHTSYGRFFKFSLVDRKYIKDEDHIRLRPTIARELHTFQQTRDHKTILKLRQRNLQDIWKYYQKLASQRQKSHSILPPFPVFLELPAVKMLQLPDLSKSKISVKSAVKDQSFMNIMIKDQITRWVEEAKRDLLATLELTGEGNKVHAEWEWDEMAPARRVPHPVLRPNAWWRCKICDSVDSRCAVDKCLDFDGVCRHQCKEKDGKKRKKGMTSRPWSAGNFVKDEQACAVMTTCLERLGVTDQPWDEATIKVHETMWFCRSCDPPLLVHGGNLPGHSHRHEIPMTIELATEEDLDTEPKPTEYGLVHWMIHCKVEVVKKWISKANYGCQHCHNISKSEDSDLAPAALVPTRADNDSPDAERKPSEKENKFDFNGLRCHLKSKHKIHKIRDEDFYCYKPVADFPATMDAMLQEGLQELVDAVLDLMSA</sequence>
<dbReference type="OrthoDB" id="3220023at2759"/>
<gene>
    <name evidence="2" type="ORF">P691DRAFT_777987</name>
</gene>
<name>A0A9P6BZ04_9AGAR</name>
<keyword evidence="3" id="KW-1185">Reference proteome</keyword>
<comment type="caution">
    <text evidence="2">The sequence shown here is derived from an EMBL/GenBank/DDBJ whole genome shotgun (WGS) entry which is preliminary data.</text>
</comment>
<reference evidence="2" key="1">
    <citation type="submission" date="2020-11" db="EMBL/GenBank/DDBJ databases">
        <authorList>
            <consortium name="DOE Joint Genome Institute"/>
            <person name="Ahrendt S."/>
            <person name="Riley R."/>
            <person name="Andreopoulos W."/>
            <person name="Labutti K."/>
            <person name="Pangilinan J."/>
            <person name="Ruiz-Duenas F.J."/>
            <person name="Barrasa J.M."/>
            <person name="Sanchez-Garcia M."/>
            <person name="Camarero S."/>
            <person name="Miyauchi S."/>
            <person name="Serrano A."/>
            <person name="Linde D."/>
            <person name="Babiker R."/>
            <person name="Drula E."/>
            <person name="Ayuso-Fernandez I."/>
            <person name="Pacheco R."/>
            <person name="Padilla G."/>
            <person name="Ferreira P."/>
            <person name="Barriuso J."/>
            <person name="Kellner H."/>
            <person name="Castanera R."/>
            <person name="Alfaro M."/>
            <person name="Ramirez L."/>
            <person name="Pisabarro A.G."/>
            <person name="Kuo A."/>
            <person name="Tritt A."/>
            <person name="Lipzen A."/>
            <person name="He G."/>
            <person name="Yan M."/>
            <person name="Ng V."/>
            <person name="Cullen D."/>
            <person name="Martin F."/>
            <person name="Rosso M.-N."/>
            <person name="Henrissat B."/>
            <person name="Hibbett D."/>
            <person name="Martinez A.T."/>
            <person name="Grigoriev I.V."/>
        </authorList>
    </citation>
    <scope>NUCLEOTIDE SEQUENCE</scope>
    <source>
        <strain evidence="2">MF-IS2</strain>
    </source>
</reference>
<dbReference type="SUPFAM" id="SSF81383">
    <property type="entry name" value="F-box domain"/>
    <property type="match status" value="1"/>
</dbReference>
<dbReference type="AlphaFoldDB" id="A0A9P6BZ04"/>
<dbReference type="CDD" id="cd09917">
    <property type="entry name" value="F-box_SF"/>
    <property type="match status" value="1"/>
</dbReference>
<dbReference type="Proteomes" id="UP000807342">
    <property type="component" value="Unassembled WGS sequence"/>
</dbReference>
<evidence type="ECO:0008006" key="4">
    <source>
        <dbReference type="Google" id="ProtNLM"/>
    </source>
</evidence>
<evidence type="ECO:0000313" key="3">
    <source>
        <dbReference type="Proteomes" id="UP000807342"/>
    </source>
</evidence>
<organism evidence="2 3">
    <name type="scientific">Macrolepiota fuliginosa MF-IS2</name>
    <dbReference type="NCBI Taxonomy" id="1400762"/>
    <lineage>
        <taxon>Eukaryota</taxon>
        <taxon>Fungi</taxon>
        <taxon>Dikarya</taxon>
        <taxon>Basidiomycota</taxon>
        <taxon>Agaricomycotina</taxon>
        <taxon>Agaricomycetes</taxon>
        <taxon>Agaricomycetidae</taxon>
        <taxon>Agaricales</taxon>
        <taxon>Agaricineae</taxon>
        <taxon>Agaricaceae</taxon>
        <taxon>Macrolepiota</taxon>
    </lineage>
</organism>
<feature type="compositionally biased region" description="Basic and acidic residues" evidence="1">
    <location>
        <begin position="719"/>
        <end position="734"/>
    </location>
</feature>